<dbReference type="Proteomes" id="UP001564626">
    <property type="component" value="Unassembled WGS sequence"/>
</dbReference>
<dbReference type="EMBL" id="JBGEHV010000023">
    <property type="protein sequence ID" value="MEY8040575.1"/>
    <property type="molecule type" value="Genomic_DNA"/>
</dbReference>
<name>A0ABV4CHK7_9PSEU</name>
<dbReference type="CDD" id="cd06990">
    <property type="entry name" value="cupin_DUF861"/>
    <property type="match status" value="1"/>
</dbReference>
<organism evidence="1 2">
    <name type="scientific">Saccharopolyspora cebuensis</name>
    <dbReference type="NCBI Taxonomy" id="418759"/>
    <lineage>
        <taxon>Bacteria</taxon>
        <taxon>Bacillati</taxon>
        <taxon>Actinomycetota</taxon>
        <taxon>Actinomycetes</taxon>
        <taxon>Pseudonocardiales</taxon>
        <taxon>Pseudonocardiaceae</taxon>
        <taxon>Saccharopolyspora</taxon>
    </lineage>
</organism>
<dbReference type="InterPro" id="IPR011051">
    <property type="entry name" value="RmlC_Cupin_sf"/>
</dbReference>
<dbReference type="InterPro" id="IPR014710">
    <property type="entry name" value="RmlC-like_jellyroll"/>
</dbReference>
<sequence>MTTQRQQTVEHRGFDAPDEIREFDHGRAEVLNMADGAIGRLVLHPGWQWSRDVKPLVGTEWCEAPHFQYHVSGKLRVRMADGDEFDVGPGSISSLPQGHDAWVVGDEDVVLVDWYGATDYAKRT</sequence>
<accession>A0ABV4CHK7</accession>
<dbReference type="Gene3D" id="2.60.120.10">
    <property type="entry name" value="Jelly Rolls"/>
    <property type="match status" value="1"/>
</dbReference>
<reference evidence="1 2" key="1">
    <citation type="submission" date="2024-08" db="EMBL/GenBank/DDBJ databases">
        <title>Genome mining of Saccharopolyspora cebuensis PGLac3 from Nigerian medicinal plant.</title>
        <authorList>
            <person name="Ezeobiora C.E."/>
            <person name="Igbokwe N.H."/>
            <person name="Amin D.H."/>
            <person name="Mendie U.E."/>
        </authorList>
    </citation>
    <scope>NUCLEOTIDE SEQUENCE [LARGE SCALE GENOMIC DNA]</scope>
    <source>
        <strain evidence="1 2">PGLac3</strain>
    </source>
</reference>
<protein>
    <submittedName>
        <fullName evidence="1">Cupin domain-containing protein</fullName>
    </submittedName>
</protein>
<dbReference type="SUPFAM" id="SSF51182">
    <property type="entry name" value="RmlC-like cupins"/>
    <property type="match status" value="1"/>
</dbReference>
<gene>
    <name evidence="1" type="ORF">AB8O55_14310</name>
</gene>
<keyword evidence="2" id="KW-1185">Reference proteome</keyword>
<proteinExistence type="predicted"/>
<comment type="caution">
    <text evidence="1">The sequence shown here is derived from an EMBL/GenBank/DDBJ whole genome shotgun (WGS) entry which is preliminary data.</text>
</comment>
<evidence type="ECO:0000313" key="1">
    <source>
        <dbReference type="EMBL" id="MEY8040575.1"/>
    </source>
</evidence>
<evidence type="ECO:0000313" key="2">
    <source>
        <dbReference type="Proteomes" id="UP001564626"/>
    </source>
</evidence>
<dbReference type="RefSeq" id="WP_345367184.1">
    <property type="nucleotide sequence ID" value="NZ_BAABII010000018.1"/>
</dbReference>